<comment type="caution">
    <text evidence="1">The sequence shown here is derived from an EMBL/GenBank/DDBJ whole genome shotgun (WGS) entry which is preliminary data.</text>
</comment>
<dbReference type="Proteomes" id="UP001164250">
    <property type="component" value="Chromosome 10"/>
</dbReference>
<keyword evidence="2" id="KW-1185">Reference proteome</keyword>
<protein>
    <submittedName>
        <fullName evidence="1">Uncharacterized protein</fullName>
    </submittedName>
</protein>
<organism evidence="1 2">
    <name type="scientific">Pistacia atlantica</name>
    <dbReference type="NCBI Taxonomy" id="434234"/>
    <lineage>
        <taxon>Eukaryota</taxon>
        <taxon>Viridiplantae</taxon>
        <taxon>Streptophyta</taxon>
        <taxon>Embryophyta</taxon>
        <taxon>Tracheophyta</taxon>
        <taxon>Spermatophyta</taxon>
        <taxon>Magnoliopsida</taxon>
        <taxon>eudicotyledons</taxon>
        <taxon>Gunneridae</taxon>
        <taxon>Pentapetalae</taxon>
        <taxon>rosids</taxon>
        <taxon>malvids</taxon>
        <taxon>Sapindales</taxon>
        <taxon>Anacardiaceae</taxon>
        <taxon>Pistacia</taxon>
    </lineage>
</organism>
<name>A0ACC1AFU1_9ROSI</name>
<reference evidence="2" key="1">
    <citation type="journal article" date="2023" name="G3 (Bethesda)">
        <title>Genome assembly and association tests identify interacting loci associated with vigor, precocity, and sex in interspecific pistachio rootstocks.</title>
        <authorList>
            <person name="Palmer W."/>
            <person name="Jacygrad E."/>
            <person name="Sagayaradj S."/>
            <person name="Cavanaugh K."/>
            <person name="Han R."/>
            <person name="Bertier L."/>
            <person name="Beede B."/>
            <person name="Kafkas S."/>
            <person name="Golino D."/>
            <person name="Preece J."/>
            <person name="Michelmore R."/>
        </authorList>
    </citation>
    <scope>NUCLEOTIDE SEQUENCE [LARGE SCALE GENOMIC DNA]</scope>
</reference>
<accession>A0ACC1AFU1</accession>
<gene>
    <name evidence="1" type="ORF">Patl1_07062</name>
</gene>
<sequence length="475" mass="52159">MKDSIVIYPSPGRGHLVSMIELAKLILTHYPSFSITVIIPEAPFETGSTDEYVESISATVPSITFHHLPTIPTTTTTTTTSATTSSSSLDIQTQTFELSLQNNHNFHQALLLISKSSNIKALILDFFCNPSFKISAILEIPTYYYKPGGLSSLTVFLNLPTIHKNTTKSLKELGNKEINIPGMPVPLRAKDMPYPMQDRTRKVYHYFLETAIQMPKSAGIIVNTVETLEKTALNAILDGQCTPRQPAPRIYCIGPLIVSSDGSRSGESRHECLNWLDMQPKGSVVFLSFGSLGKFSAPQLKEMALGLEKSGVRFLWVVRPPEGAVDAILESLLPQGFLERTKDRGYVAKSWAPQVQVLSHESVGGFVCHCGWNSVLEAIRGGVPMLVWPIYAENKLNKVSVVEELKVALAVEAEDDGLVSAEELEKLITKLINSKEGKLIKERVMGLKEEVSVALKEGGPSRVALANLIESILKN</sequence>
<proteinExistence type="predicted"/>
<dbReference type="EMBL" id="CM047906">
    <property type="protein sequence ID" value="KAJ0085193.1"/>
    <property type="molecule type" value="Genomic_DNA"/>
</dbReference>
<evidence type="ECO:0000313" key="2">
    <source>
        <dbReference type="Proteomes" id="UP001164250"/>
    </source>
</evidence>
<evidence type="ECO:0000313" key="1">
    <source>
        <dbReference type="EMBL" id="KAJ0085193.1"/>
    </source>
</evidence>